<comment type="caution">
    <text evidence="3">The sequence shown here is derived from an EMBL/GenBank/DDBJ whole genome shotgun (WGS) entry which is preliminary data.</text>
</comment>
<evidence type="ECO:0008006" key="5">
    <source>
        <dbReference type="Google" id="ProtNLM"/>
    </source>
</evidence>
<dbReference type="EMBL" id="JAPKMY010000007">
    <property type="protein sequence ID" value="MCX5468871.1"/>
    <property type="molecule type" value="Genomic_DNA"/>
</dbReference>
<name>A0A9X3DVH8_9GAMM</name>
<evidence type="ECO:0000313" key="4">
    <source>
        <dbReference type="Proteomes" id="UP001146019"/>
    </source>
</evidence>
<sequence length="117" mass="13343">MRIFRRFKLHARYGMLLIFTLLHCTAFAASSTSHQCVEKQSPATIKPRLADRSQHHQQRLKTPMLPLVKPAPHILEVIPKDPNSTEPRRIIDIAPVPRHRNPSQNPSSAPTSIQTRD</sequence>
<keyword evidence="4" id="KW-1185">Reference proteome</keyword>
<proteinExistence type="predicted"/>
<feature type="chain" id="PRO_5040717733" description="Secreted protein" evidence="2">
    <location>
        <begin position="29"/>
        <end position="117"/>
    </location>
</feature>
<keyword evidence="2" id="KW-0732">Signal</keyword>
<feature type="compositionally biased region" description="Polar residues" evidence="1">
    <location>
        <begin position="102"/>
        <end position="117"/>
    </location>
</feature>
<feature type="signal peptide" evidence="2">
    <location>
        <begin position="1"/>
        <end position="28"/>
    </location>
</feature>
<dbReference type="Proteomes" id="UP001146019">
    <property type="component" value="Unassembled WGS sequence"/>
</dbReference>
<accession>A0A9X3DVH8</accession>
<dbReference type="AlphaFoldDB" id="A0A9X3DVH8"/>
<gene>
    <name evidence="3" type="ORF">OSH00_14120</name>
</gene>
<evidence type="ECO:0000256" key="2">
    <source>
        <dbReference type="SAM" id="SignalP"/>
    </source>
</evidence>
<reference evidence="3" key="1">
    <citation type="submission" date="2022-11" db="EMBL/GenBank/DDBJ databases">
        <title>Biodiversity and phylogenetic relationships of bacteria.</title>
        <authorList>
            <person name="Machado R.A.R."/>
            <person name="Bhat A."/>
            <person name="Loulou A."/>
            <person name="Kallel S."/>
        </authorList>
    </citation>
    <scope>NUCLEOTIDE SEQUENCE</scope>
    <source>
        <strain evidence="3">A-IN1</strain>
    </source>
</reference>
<evidence type="ECO:0000313" key="3">
    <source>
        <dbReference type="EMBL" id="MCX5468871.1"/>
    </source>
</evidence>
<evidence type="ECO:0000256" key="1">
    <source>
        <dbReference type="SAM" id="MobiDB-lite"/>
    </source>
</evidence>
<feature type="region of interest" description="Disordered" evidence="1">
    <location>
        <begin position="77"/>
        <end position="117"/>
    </location>
</feature>
<organism evidence="3 4">
    <name type="scientific">Acinetobacter nematophilus</name>
    <dbReference type="NCBI Taxonomy" id="2994642"/>
    <lineage>
        <taxon>Bacteria</taxon>
        <taxon>Pseudomonadati</taxon>
        <taxon>Pseudomonadota</taxon>
        <taxon>Gammaproteobacteria</taxon>
        <taxon>Moraxellales</taxon>
        <taxon>Moraxellaceae</taxon>
        <taxon>Acinetobacter</taxon>
    </lineage>
</organism>
<protein>
    <recommendedName>
        <fullName evidence="5">Secreted protein</fullName>
    </recommendedName>
</protein>
<dbReference type="RefSeq" id="WP_266130944.1">
    <property type="nucleotide sequence ID" value="NZ_JAPKMY010000007.1"/>
</dbReference>